<reference evidence="9 10" key="1">
    <citation type="submission" date="2024-07" db="EMBL/GenBank/DDBJ databases">
        <authorList>
            <person name="Lee S."/>
            <person name="Kang M."/>
        </authorList>
    </citation>
    <scope>NUCLEOTIDE SEQUENCE [LARGE SCALE GENOMIC DNA]</scope>
    <source>
        <strain evidence="9 10">DS6</strain>
    </source>
</reference>
<feature type="transmembrane region" description="Helical" evidence="7">
    <location>
        <begin position="463"/>
        <end position="488"/>
    </location>
</feature>
<dbReference type="PANTHER" id="PTHR42718:SF42">
    <property type="entry name" value="EXPORT PROTEIN"/>
    <property type="match status" value="1"/>
</dbReference>
<feature type="transmembrane region" description="Helical" evidence="7">
    <location>
        <begin position="315"/>
        <end position="336"/>
    </location>
</feature>
<feature type="transmembrane region" description="Helical" evidence="7">
    <location>
        <begin position="211"/>
        <end position="229"/>
    </location>
</feature>
<feature type="transmembrane region" description="Helical" evidence="7">
    <location>
        <begin position="116"/>
        <end position="137"/>
    </location>
</feature>
<evidence type="ECO:0000313" key="9">
    <source>
        <dbReference type="EMBL" id="MEX0427227.1"/>
    </source>
</evidence>
<dbReference type="CDD" id="cd17321">
    <property type="entry name" value="MFS_MMR_MDR_like"/>
    <property type="match status" value="1"/>
</dbReference>
<dbReference type="EMBL" id="JBFPJR010000008">
    <property type="protein sequence ID" value="MEX0427227.1"/>
    <property type="molecule type" value="Genomic_DNA"/>
</dbReference>
<feature type="transmembrane region" description="Helical" evidence="7">
    <location>
        <begin position="179"/>
        <end position="199"/>
    </location>
</feature>
<dbReference type="PANTHER" id="PTHR42718">
    <property type="entry name" value="MAJOR FACILITATOR SUPERFAMILY MULTIDRUG TRANSPORTER MFSC"/>
    <property type="match status" value="1"/>
</dbReference>
<evidence type="ECO:0000256" key="7">
    <source>
        <dbReference type="SAM" id="Phobius"/>
    </source>
</evidence>
<keyword evidence="10" id="KW-1185">Reference proteome</keyword>
<dbReference type="PROSITE" id="PS50850">
    <property type="entry name" value="MFS"/>
    <property type="match status" value="1"/>
</dbReference>
<comment type="subcellular location">
    <subcellularLocation>
        <location evidence="1">Cell membrane</location>
        <topology evidence="1">Multi-pass membrane protein</topology>
    </subcellularLocation>
</comment>
<feature type="transmembrane region" description="Helical" evidence="7">
    <location>
        <begin position="25"/>
        <end position="46"/>
    </location>
</feature>
<evidence type="ECO:0000313" key="10">
    <source>
        <dbReference type="Proteomes" id="UP001556631"/>
    </source>
</evidence>
<evidence type="ECO:0000256" key="6">
    <source>
        <dbReference type="ARBA" id="ARBA00023136"/>
    </source>
</evidence>
<keyword evidence="4 7" id="KW-0812">Transmembrane</keyword>
<dbReference type="InterPro" id="IPR036259">
    <property type="entry name" value="MFS_trans_sf"/>
</dbReference>
<feature type="transmembrane region" description="Helical" evidence="7">
    <location>
        <begin position="279"/>
        <end position="303"/>
    </location>
</feature>
<name>A0ABV3SWB6_9ACTN</name>
<evidence type="ECO:0000259" key="8">
    <source>
        <dbReference type="PROSITE" id="PS50850"/>
    </source>
</evidence>
<feature type="transmembrane region" description="Helical" evidence="7">
    <location>
        <begin position="149"/>
        <end position="167"/>
    </location>
</feature>
<feature type="transmembrane region" description="Helical" evidence="7">
    <location>
        <begin position="398"/>
        <end position="427"/>
    </location>
</feature>
<sequence length="513" mass="52792">MSTPVATPTPIPAGRRRLAGRPGPTLVAVCFGLFMVGLDSTVVHIANPAIQADLGASFAELQWIINSYLLAVAVFLILGGKLGDRIGRKRLYLTGVVLFGVASVAIGLVGSIEGVIALRSLQGLSAAMLMPQTIALLRATFPRERFGMAVGIWGGVSSVAIAAGPLVSGVLVEKASWEWVFYINAPIALIGLIFGAIVITETERQRERFDLAGVVLLAAFLFALVFAVVQSESWGWGSLKTLGTLVLAVILLAGFVITESRVRNPLLPLGLFRSAGVSVGGLVFVANFFAMLGLTFLITLFLLNTLGHTTVAAGVRMLPLSAVAVPAAPLGAALTAKLGPRRVAALGLLLMAVALAALTQVEPGSSYWLMAVPFAVLAFGSGFAIPSGADLIVGGAPLHLAGVASGFQTTCLQVGGAIGTAVLSAIVSGRISSALTGIDLKPGLEEAAAAGVPVPGLPEANEAFMSGLHIGMAVCALFAVVVAVLVFITVKDRGHHDFETVLEETVEGEAGHL</sequence>
<dbReference type="Pfam" id="PF07690">
    <property type="entry name" value="MFS_1"/>
    <property type="match status" value="1"/>
</dbReference>
<evidence type="ECO:0000256" key="2">
    <source>
        <dbReference type="ARBA" id="ARBA00022448"/>
    </source>
</evidence>
<dbReference type="RefSeq" id="WP_367992405.1">
    <property type="nucleotide sequence ID" value="NZ_JBFPJR010000008.1"/>
</dbReference>
<keyword evidence="6 7" id="KW-0472">Membrane</keyword>
<dbReference type="Gene3D" id="1.20.1250.20">
    <property type="entry name" value="MFS general substrate transporter like domains"/>
    <property type="match status" value="1"/>
</dbReference>
<feature type="transmembrane region" description="Helical" evidence="7">
    <location>
        <begin position="91"/>
        <end position="110"/>
    </location>
</feature>
<keyword evidence="2" id="KW-0813">Transport</keyword>
<dbReference type="SUPFAM" id="SSF103473">
    <property type="entry name" value="MFS general substrate transporter"/>
    <property type="match status" value="1"/>
</dbReference>
<evidence type="ECO:0000256" key="3">
    <source>
        <dbReference type="ARBA" id="ARBA00022475"/>
    </source>
</evidence>
<keyword evidence="5 7" id="KW-1133">Transmembrane helix</keyword>
<feature type="transmembrane region" description="Helical" evidence="7">
    <location>
        <begin position="343"/>
        <end position="361"/>
    </location>
</feature>
<feature type="transmembrane region" description="Helical" evidence="7">
    <location>
        <begin position="61"/>
        <end position="79"/>
    </location>
</feature>
<evidence type="ECO:0000256" key="5">
    <source>
        <dbReference type="ARBA" id="ARBA00022989"/>
    </source>
</evidence>
<comment type="caution">
    <text evidence="9">The sequence shown here is derived from an EMBL/GenBank/DDBJ whole genome shotgun (WGS) entry which is preliminary data.</text>
</comment>
<dbReference type="Gene3D" id="1.20.1720.10">
    <property type="entry name" value="Multidrug resistance protein D"/>
    <property type="match status" value="1"/>
</dbReference>
<keyword evidence="3" id="KW-1003">Cell membrane</keyword>
<organism evidence="9 10">
    <name type="scientific">Nocardioides eburneus</name>
    <dbReference type="NCBI Taxonomy" id="3231482"/>
    <lineage>
        <taxon>Bacteria</taxon>
        <taxon>Bacillati</taxon>
        <taxon>Actinomycetota</taxon>
        <taxon>Actinomycetes</taxon>
        <taxon>Propionibacteriales</taxon>
        <taxon>Nocardioidaceae</taxon>
        <taxon>Nocardioides</taxon>
    </lineage>
</organism>
<proteinExistence type="predicted"/>
<feature type="domain" description="Major facilitator superfamily (MFS) profile" evidence="8">
    <location>
        <begin position="25"/>
        <end position="494"/>
    </location>
</feature>
<dbReference type="NCBIfam" id="TIGR00711">
    <property type="entry name" value="efflux_EmrB"/>
    <property type="match status" value="1"/>
</dbReference>
<accession>A0ABV3SWB6</accession>
<dbReference type="InterPro" id="IPR011701">
    <property type="entry name" value="MFS"/>
</dbReference>
<evidence type="ECO:0000256" key="4">
    <source>
        <dbReference type="ARBA" id="ARBA00022692"/>
    </source>
</evidence>
<dbReference type="Proteomes" id="UP001556631">
    <property type="component" value="Unassembled WGS sequence"/>
</dbReference>
<feature type="transmembrane region" description="Helical" evidence="7">
    <location>
        <begin position="241"/>
        <end position="258"/>
    </location>
</feature>
<protein>
    <submittedName>
        <fullName evidence="9">MFS transporter</fullName>
    </submittedName>
</protein>
<gene>
    <name evidence="9" type="ORF">AB3X52_06300</name>
</gene>
<evidence type="ECO:0000256" key="1">
    <source>
        <dbReference type="ARBA" id="ARBA00004651"/>
    </source>
</evidence>
<dbReference type="InterPro" id="IPR004638">
    <property type="entry name" value="EmrB-like"/>
</dbReference>
<dbReference type="InterPro" id="IPR020846">
    <property type="entry name" value="MFS_dom"/>
</dbReference>